<dbReference type="Gene3D" id="3.40.630.30">
    <property type="match status" value="1"/>
</dbReference>
<dbReference type="EMBL" id="UINC01210946">
    <property type="protein sequence ID" value="SVE34633.1"/>
    <property type="molecule type" value="Genomic_DNA"/>
</dbReference>
<dbReference type="AlphaFoldDB" id="A0A383CRF8"/>
<evidence type="ECO:0000313" key="2">
    <source>
        <dbReference type="EMBL" id="SVE34633.1"/>
    </source>
</evidence>
<proteinExistence type="predicted"/>
<protein>
    <recommendedName>
        <fullName evidence="1">N-acetyltransferase domain-containing protein</fullName>
    </recommendedName>
</protein>
<dbReference type="Pfam" id="PF13302">
    <property type="entry name" value="Acetyltransf_3"/>
    <property type="match status" value="1"/>
</dbReference>
<sequence length="175" mass="20493">MTYFHDRLEEIKKHGSIDFLKIKFGLDEIILKLVDTSDETVSLLYNLRKKYRKMFATDFEMTEDKTRNWIKNLILGNSGRILFMIYFDNKKIGCIGNGGYDEKNNSSRLDNMMKDPLCNLPGAMTIVEKVYLKWMFDDLKLSKITGFLFSDNSRMINIHKKCGWITVDVVPIKKI</sequence>
<dbReference type="InterPro" id="IPR016181">
    <property type="entry name" value="Acyl_CoA_acyltransferase"/>
</dbReference>
<evidence type="ECO:0000259" key="1">
    <source>
        <dbReference type="Pfam" id="PF13302"/>
    </source>
</evidence>
<reference evidence="2" key="1">
    <citation type="submission" date="2018-05" db="EMBL/GenBank/DDBJ databases">
        <authorList>
            <person name="Lanie J.A."/>
            <person name="Ng W.-L."/>
            <person name="Kazmierczak K.M."/>
            <person name="Andrzejewski T.M."/>
            <person name="Davidsen T.M."/>
            <person name="Wayne K.J."/>
            <person name="Tettelin H."/>
            <person name="Glass J.I."/>
            <person name="Rusch D."/>
            <person name="Podicherti R."/>
            <person name="Tsui H.-C.T."/>
            <person name="Winkler M.E."/>
        </authorList>
    </citation>
    <scope>NUCLEOTIDE SEQUENCE</scope>
</reference>
<dbReference type="InterPro" id="IPR000182">
    <property type="entry name" value="GNAT_dom"/>
</dbReference>
<dbReference type="GO" id="GO:0016747">
    <property type="term" value="F:acyltransferase activity, transferring groups other than amino-acyl groups"/>
    <property type="evidence" value="ECO:0007669"/>
    <property type="project" value="InterPro"/>
</dbReference>
<feature type="non-terminal residue" evidence="2">
    <location>
        <position position="175"/>
    </location>
</feature>
<dbReference type="SUPFAM" id="SSF55729">
    <property type="entry name" value="Acyl-CoA N-acyltransferases (Nat)"/>
    <property type="match status" value="1"/>
</dbReference>
<feature type="domain" description="N-acetyltransferase" evidence="1">
    <location>
        <begin position="31"/>
        <end position="163"/>
    </location>
</feature>
<organism evidence="2">
    <name type="scientific">marine metagenome</name>
    <dbReference type="NCBI Taxonomy" id="408172"/>
    <lineage>
        <taxon>unclassified sequences</taxon>
        <taxon>metagenomes</taxon>
        <taxon>ecological metagenomes</taxon>
    </lineage>
</organism>
<name>A0A383CRF8_9ZZZZ</name>
<accession>A0A383CRF8</accession>
<gene>
    <name evidence="2" type="ORF">METZ01_LOCUS487487</name>
</gene>